<feature type="region of interest" description="Disordered" evidence="1">
    <location>
        <begin position="36"/>
        <end position="56"/>
    </location>
</feature>
<gene>
    <name evidence="2" type="ORF">BT67DRAFT_231348</name>
</gene>
<evidence type="ECO:0000313" key="3">
    <source>
        <dbReference type="Proteomes" id="UP001304895"/>
    </source>
</evidence>
<comment type="caution">
    <text evidence="2">The sequence shown here is derived from an EMBL/GenBank/DDBJ whole genome shotgun (WGS) entry which is preliminary data.</text>
</comment>
<name>A0AAN6UQK8_9PEZI</name>
<reference evidence="2" key="1">
    <citation type="journal article" date="2023" name="Mol. Phylogenet. Evol.">
        <title>Genome-scale phylogeny and comparative genomics of the fungal order Sordariales.</title>
        <authorList>
            <person name="Hensen N."/>
            <person name="Bonometti L."/>
            <person name="Westerberg I."/>
            <person name="Brannstrom I.O."/>
            <person name="Guillou S."/>
            <person name="Cros-Aarteil S."/>
            <person name="Calhoun S."/>
            <person name="Haridas S."/>
            <person name="Kuo A."/>
            <person name="Mondo S."/>
            <person name="Pangilinan J."/>
            <person name="Riley R."/>
            <person name="LaButti K."/>
            <person name="Andreopoulos B."/>
            <person name="Lipzen A."/>
            <person name="Chen C."/>
            <person name="Yan M."/>
            <person name="Daum C."/>
            <person name="Ng V."/>
            <person name="Clum A."/>
            <person name="Steindorff A."/>
            <person name="Ohm R.A."/>
            <person name="Martin F."/>
            <person name="Silar P."/>
            <person name="Natvig D.O."/>
            <person name="Lalanne C."/>
            <person name="Gautier V."/>
            <person name="Ament-Velasquez S.L."/>
            <person name="Kruys A."/>
            <person name="Hutchinson M.I."/>
            <person name="Powell A.J."/>
            <person name="Barry K."/>
            <person name="Miller A.N."/>
            <person name="Grigoriev I.V."/>
            <person name="Debuchy R."/>
            <person name="Gladieux P."/>
            <person name="Hiltunen Thoren M."/>
            <person name="Johannesson H."/>
        </authorList>
    </citation>
    <scope>NUCLEOTIDE SEQUENCE</scope>
    <source>
        <strain evidence="2">CBS 123565</strain>
    </source>
</reference>
<dbReference type="AlphaFoldDB" id="A0AAN6UQK8"/>
<evidence type="ECO:0000313" key="2">
    <source>
        <dbReference type="EMBL" id="KAK4136096.1"/>
    </source>
</evidence>
<organism evidence="2 3">
    <name type="scientific">Trichocladium antarcticum</name>
    <dbReference type="NCBI Taxonomy" id="1450529"/>
    <lineage>
        <taxon>Eukaryota</taxon>
        <taxon>Fungi</taxon>
        <taxon>Dikarya</taxon>
        <taxon>Ascomycota</taxon>
        <taxon>Pezizomycotina</taxon>
        <taxon>Sordariomycetes</taxon>
        <taxon>Sordariomycetidae</taxon>
        <taxon>Sordariales</taxon>
        <taxon>Chaetomiaceae</taxon>
        <taxon>Trichocladium</taxon>
    </lineage>
</organism>
<keyword evidence="3" id="KW-1185">Reference proteome</keyword>
<dbReference type="Proteomes" id="UP001304895">
    <property type="component" value="Unassembled WGS sequence"/>
</dbReference>
<protein>
    <submittedName>
        <fullName evidence="2">Uncharacterized protein</fullName>
    </submittedName>
</protein>
<dbReference type="EMBL" id="MU853404">
    <property type="protein sequence ID" value="KAK4136096.1"/>
    <property type="molecule type" value="Genomic_DNA"/>
</dbReference>
<accession>A0AAN6UQK8</accession>
<proteinExistence type="predicted"/>
<reference evidence="2" key="2">
    <citation type="submission" date="2023-05" db="EMBL/GenBank/DDBJ databases">
        <authorList>
            <consortium name="Lawrence Berkeley National Laboratory"/>
            <person name="Steindorff A."/>
            <person name="Hensen N."/>
            <person name="Bonometti L."/>
            <person name="Westerberg I."/>
            <person name="Brannstrom I.O."/>
            <person name="Guillou S."/>
            <person name="Cros-Aarteil S."/>
            <person name="Calhoun S."/>
            <person name="Haridas S."/>
            <person name="Kuo A."/>
            <person name="Mondo S."/>
            <person name="Pangilinan J."/>
            <person name="Riley R."/>
            <person name="Labutti K."/>
            <person name="Andreopoulos B."/>
            <person name="Lipzen A."/>
            <person name="Chen C."/>
            <person name="Yanf M."/>
            <person name="Daum C."/>
            <person name="Ng V."/>
            <person name="Clum A."/>
            <person name="Ohm R."/>
            <person name="Martin F."/>
            <person name="Silar P."/>
            <person name="Natvig D."/>
            <person name="Lalanne C."/>
            <person name="Gautier V."/>
            <person name="Ament-Velasquez S.L."/>
            <person name="Kruys A."/>
            <person name="Hutchinson M.I."/>
            <person name="Powell A.J."/>
            <person name="Barry K."/>
            <person name="Miller A.N."/>
            <person name="Grigoriev I.V."/>
            <person name="Debuchy R."/>
            <person name="Gladieux P."/>
            <person name="Thoren M.H."/>
            <person name="Johannesson H."/>
        </authorList>
    </citation>
    <scope>NUCLEOTIDE SEQUENCE</scope>
    <source>
        <strain evidence="2">CBS 123565</strain>
    </source>
</reference>
<sequence>MRVVWSLTYDRGSSREHTHRQCPCRGRESLGIFSWGGMSTSPSSIPPRKAGAPAETNPRDSTLCLVITSRMGCCSAWTSISRGSMAGRVRQQCQVSRRSEAAACPRRVLNKIAPPLRGESRAATESGGNLSIGAFCSIMSFMSWGANGNEKP</sequence>
<evidence type="ECO:0000256" key="1">
    <source>
        <dbReference type="SAM" id="MobiDB-lite"/>
    </source>
</evidence>